<keyword evidence="2 5" id="KW-0479">Metal-binding</keyword>
<comment type="cofactor">
    <cofactor evidence="5">
        <name>[4Fe-4S] cluster</name>
        <dbReference type="ChEBI" id="CHEBI:49883"/>
    </cofactor>
    <text evidence="5">Binds 1 [4Fe-4S] cluster. The cluster is coordinated with 3 cysteines and an exchangeable S-adenosyl-L-methionine.</text>
</comment>
<dbReference type="EMBL" id="DVHN01000123">
    <property type="protein sequence ID" value="HIR89194.1"/>
    <property type="molecule type" value="Genomic_DNA"/>
</dbReference>
<keyword evidence="3 5" id="KW-0408">Iron</keyword>
<comment type="caution">
    <text evidence="7">The sequence shown here is derived from an EMBL/GenBank/DDBJ whole genome shotgun (WGS) entry which is preliminary data.</text>
</comment>
<accession>A0A9D1EF78</accession>
<dbReference type="InterPro" id="IPR007197">
    <property type="entry name" value="rSAM"/>
</dbReference>
<evidence type="ECO:0000259" key="6">
    <source>
        <dbReference type="Pfam" id="PF04055"/>
    </source>
</evidence>
<dbReference type="SFLD" id="SFLDG01099">
    <property type="entry name" value="Uncharacterised_Radical_SAM_Su"/>
    <property type="match status" value="1"/>
</dbReference>
<feature type="binding site" evidence="5">
    <location>
        <position position="66"/>
    </location>
    <ligand>
        <name>[4Fe-4S] cluster</name>
        <dbReference type="ChEBI" id="CHEBI:49883"/>
        <note>4Fe-4S-S-AdoMet</note>
    </ligand>
</feature>
<dbReference type="Gene3D" id="3.20.20.70">
    <property type="entry name" value="Aldolase class I"/>
    <property type="match status" value="1"/>
</dbReference>
<dbReference type="InterPro" id="IPR013785">
    <property type="entry name" value="Aldolase_TIM"/>
</dbReference>
<name>A0A9D1EF78_9FIRM</name>
<dbReference type="GO" id="GO:0003824">
    <property type="term" value="F:catalytic activity"/>
    <property type="evidence" value="ECO:0007669"/>
    <property type="project" value="InterPro"/>
</dbReference>
<dbReference type="Proteomes" id="UP000824201">
    <property type="component" value="Unassembled WGS sequence"/>
</dbReference>
<dbReference type="InterPro" id="IPR058240">
    <property type="entry name" value="rSAM_sf"/>
</dbReference>
<reference evidence="7" key="1">
    <citation type="submission" date="2020-10" db="EMBL/GenBank/DDBJ databases">
        <authorList>
            <person name="Gilroy R."/>
        </authorList>
    </citation>
    <scope>NUCLEOTIDE SEQUENCE</scope>
    <source>
        <strain evidence="7">ChiW13-3771</strain>
    </source>
</reference>
<keyword evidence="4 5" id="KW-0411">Iron-sulfur</keyword>
<keyword evidence="1 5" id="KW-0949">S-adenosyl-L-methionine</keyword>
<dbReference type="CDD" id="cd01335">
    <property type="entry name" value="Radical_SAM"/>
    <property type="match status" value="1"/>
</dbReference>
<dbReference type="PIRSF" id="PIRSF004869">
    <property type="entry name" value="PflX_prd"/>
    <property type="match status" value="1"/>
</dbReference>
<evidence type="ECO:0000256" key="3">
    <source>
        <dbReference type="ARBA" id="ARBA00023004"/>
    </source>
</evidence>
<organism evidence="7 8">
    <name type="scientific">Candidatus Fimimorpha faecalis</name>
    <dbReference type="NCBI Taxonomy" id="2840824"/>
    <lineage>
        <taxon>Bacteria</taxon>
        <taxon>Bacillati</taxon>
        <taxon>Bacillota</taxon>
        <taxon>Clostridia</taxon>
        <taxon>Eubacteriales</taxon>
        <taxon>Candidatus Fimimorpha</taxon>
    </lineage>
</organism>
<sequence length="300" mass="33886">MDWTSCTLCPRNCHANRKNKNSLTGICHEANHLRLARAALHFWEEPCISGKQGSGTIFFSGCTLRCVFCQNHSIADGSVGKEISQQRFVQILLELQQKGANNINLVTPTHFVPLIIDGIQQARSQGFHLPIVYNTSGYESIETLQLLDGIVDIYLPDLKYYSSTISQKYSFAGDYFSVASRALQEMYRQVGDPVFDANGIMQKGMIVRHLVLPGCTNDSKAVIQYLYQTFHDHIYISIMNQYTPMPTVQGQYPELNRKVTEEEYDEVVDYAIELGVEHGFIQEGETADESFIPAFDYEGI</sequence>
<evidence type="ECO:0000256" key="1">
    <source>
        <dbReference type="ARBA" id="ARBA00022691"/>
    </source>
</evidence>
<evidence type="ECO:0000313" key="7">
    <source>
        <dbReference type="EMBL" id="HIR89194.1"/>
    </source>
</evidence>
<dbReference type="InterPro" id="IPR040085">
    <property type="entry name" value="MJ0674-like"/>
</dbReference>
<dbReference type="PANTHER" id="PTHR43075:SF1">
    <property type="entry name" value="FORMATE LYASE ACTIVATING ENZYME, PUTATIVE (AFU_ORTHOLOGUE AFUA_2G15630)-RELATED"/>
    <property type="match status" value="1"/>
</dbReference>
<evidence type="ECO:0000313" key="8">
    <source>
        <dbReference type="Proteomes" id="UP000824201"/>
    </source>
</evidence>
<evidence type="ECO:0000256" key="2">
    <source>
        <dbReference type="ARBA" id="ARBA00022723"/>
    </source>
</evidence>
<dbReference type="GO" id="GO:0051536">
    <property type="term" value="F:iron-sulfur cluster binding"/>
    <property type="evidence" value="ECO:0007669"/>
    <property type="project" value="UniProtKB-KW"/>
</dbReference>
<evidence type="ECO:0000256" key="5">
    <source>
        <dbReference type="PIRSR" id="PIRSR004869-50"/>
    </source>
</evidence>
<feature type="binding site" evidence="5">
    <location>
        <position position="62"/>
    </location>
    <ligand>
        <name>[4Fe-4S] cluster</name>
        <dbReference type="ChEBI" id="CHEBI:49883"/>
        <note>4Fe-4S-S-AdoMet</note>
    </ligand>
</feature>
<reference evidence="7" key="2">
    <citation type="journal article" date="2021" name="PeerJ">
        <title>Extensive microbial diversity within the chicken gut microbiome revealed by metagenomics and culture.</title>
        <authorList>
            <person name="Gilroy R."/>
            <person name="Ravi A."/>
            <person name="Getino M."/>
            <person name="Pursley I."/>
            <person name="Horton D.L."/>
            <person name="Alikhan N.F."/>
            <person name="Baker D."/>
            <person name="Gharbi K."/>
            <person name="Hall N."/>
            <person name="Watson M."/>
            <person name="Adriaenssens E.M."/>
            <person name="Foster-Nyarko E."/>
            <person name="Jarju S."/>
            <person name="Secka A."/>
            <person name="Antonio M."/>
            <person name="Oren A."/>
            <person name="Chaudhuri R.R."/>
            <person name="La Ragione R."/>
            <person name="Hildebrand F."/>
            <person name="Pallen M.J."/>
        </authorList>
    </citation>
    <scope>NUCLEOTIDE SEQUENCE</scope>
    <source>
        <strain evidence="7">ChiW13-3771</strain>
    </source>
</reference>
<dbReference type="PANTHER" id="PTHR43075">
    <property type="entry name" value="FORMATE LYASE ACTIVATING ENZYME, PUTATIVE (AFU_ORTHOLOGUE AFUA_2G15630)-RELATED"/>
    <property type="match status" value="1"/>
</dbReference>
<evidence type="ECO:0000256" key="4">
    <source>
        <dbReference type="ARBA" id="ARBA00023014"/>
    </source>
</evidence>
<dbReference type="InterPro" id="IPR016431">
    <property type="entry name" value="Pyrv-formate_lyase-activ_prd"/>
</dbReference>
<protein>
    <submittedName>
        <fullName evidence="7">Radical SAM protein</fullName>
    </submittedName>
</protein>
<feature type="domain" description="Radical SAM core" evidence="6">
    <location>
        <begin position="57"/>
        <end position="174"/>
    </location>
</feature>
<dbReference type="AlphaFoldDB" id="A0A9D1EF78"/>
<gene>
    <name evidence="7" type="ORF">IAC96_09610</name>
</gene>
<feature type="binding site" evidence="5">
    <location>
        <position position="69"/>
    </location>
    <ligand>
        <name>[4Fe-4S] cluster</name>
        <dbReference type="ChEBI" id="CHEBI:49883"/>
        <note>4Fe-4S-S-AdoMet</note>
    </ligand>
</feature>
<dbReference type="Pfam" id="PF04055">
    <property type="entry name" value="Radical_SAM"/>
    <property type="match status" value="1"/>
</dbReference>
<dbReference type="GO" id="GO:0046872">
    <property type="term" value="F:metal ion binding"/>
    <property type="evidence" value="ECO:0007669"/>
    <property type="project" value="UniProtKB-KW"/>
</dbReference>
<dbReference type="SUPFAM" id="SSF102114">
    <property type="entry name" value="Radical SAM enzymes"/>
    <property type="match status" value="1"/>
</dbReference>
<dbReference type="SFLD" id="SFLDS00029">
    <property type="entry name" value="Radical_SAM"/>
    <property type="match status" value="1"/>
</dbReference>
<proteinExistence type="predicted"/>